<gene>
    <name evidence="1" type="ORF">SAMN06265795_12646</name>
</gene>
<dbReference type="OrthoDB" id="6106484at2"/>
<dbReference type="Proteomes" id="UP000198284">
    <property type="component" value="Unassembled WGS sequence"/>
</dbReference>
<evidence type="ECO:0000313" key="2">
    <source>
        <dbReference type="Proteomes" id="UP000198284"/>
    </source>
</evidence>
<name>A0A239LUW1_9BURK</name>
<evidence type="ECO:0000313" key="1">
    <source>
        <dbReference type="EMBL" id="SNT33752.1"/>
    </source>
</evidence>
<dbReference type="RefSeq" id="WP_089401633.1">
    <property type="nucleotide sequence ID" value="NZ_FZOT01000026.1"/>
</dbReference>
<protein>
    <submittedName>
        <fullName evidence="1">Uncharacterized protein</fullName>
    </submittedName>
</protein>
<organism evidence="1 2">
    <name type="scientific">Noviherbaspirillum humi</name>
    <dbReference type="NCBI Taxonomy" id="1688639"/>
    <lineage>
        <taxon>Bacteria</taxon>
        <taxon>Pseudomonadati</taxon>
        <taxon>Pseudomonadota</taxon>
        <taxon>Betaproteobacteria</taxon>
        <taxon>Burkholderiales</taxon>
        <taxon>Oxalobacteraceae</taxon>
        <taxon>Noviherbaspirillum</taxon>
    </lineage>
</organism>
<proteinExistence type="predicted"/>
<dbReference type="EMBL" id="FZOT01000026">
    <property type="protein sequence ID" value="SNT33752.1"/>
    <property type="molecule type" value="Genomic_DNA"/>
</dbReference>
<reference evidence="1 2" key="1">
    <citation type="submission" date="2017-06" db="EMBL/GenBank/DDBJ databases">
        <authorList>
            <person name="Kim H.J."/>
            <person name="Triplett B.A."/>
        </authorList>
    </citation>
    <scope>NUCLEOTIDE SEQUENCE [LARGE SCALE GENOMIC DNA]</scope>
    <source>
        <strain evidence="1 2">U15</strain>
    </source>
</reference>
<keyword evidence="2" id="KW-1185">Reference proteome</keyword>
<dbReference type="AlphaFoldDB" id="A0A239LUW1"/>
<accession>A0A239LUW1</accession>
<sequence>MIIKPAEIYGATVPALGLTLAVSGTRLPLLGLIKADKTGIEFVHSGEAPLVMRHKITRLAHALLALPDQRDLPVEHEFADGMYIRRMFIPKGTVLVGKIHKKACVNMVEKGDIAILTETGAKRVKAGFTIVSPPGLQKVGYANEDTVFTNIFRTDVSDPEKVEEELIWESYEAMEQQLPNEGGKSCQSVG</sequence>